<evidence type="ECO:0000313" key="2">
    <source>
        <dbReference type="EMBL" id="NKC67664.1"/>
    </source>
</evidence>
<protein>
    <submittedName>
        <fullName evidence="2">ADP-ribosylglycohydrolase</fullName>
    </submittedName>
</protein>
<comment type="cofactor">
    <cofactor evidence="1">
        <name>Mg(2+)</name>
        <dbReference type="ChEBI" id="CHEBI:18420"/>
    </cofactor>
    <text evidence="1">Binds 2 magnesium ions per subunit.</text>
</comment>
<dbReference type="RefSeq" id="WP_167806790.1">
    <property type="nucleotide sequence ID" value="NZ_JAAVMB010000005.1"/>
</dbReference>
<organism evidence="2 3">
    <name type="scientific">Vagococcus fluvialis</name>
    <dbReference type="NCBI Taxonomy" id="2738"/>
    <lineage>
        <taxon>Bacteria</taxon>
        <taxon>Bacillati</taxon>
        <taxon>Bacillota</taxon>
        <taxon>Bacilli</taxon>
        <taxon>Lactobacillales</taxon>
        <taxon>Enterococcaceae</taxon>
        <taxon>Vagococcus</taxon>
    </lineage>
</organism>
<dbReference type="Pfam" id="PF03747">
    <property type="entry name" value="ADP_ribosyl_GH"/>
    <property type="match status" value="1"/>
</dbReference>
<dbReference type="GO" id="GO:0046872">
    <property type="term" value="F:metal ion binding"/>
    <property type="evidence" value="ECO:0007669"/>
    <property type="project" value="UniProtKB-KW"/>
</dbReference>
<feature type="binding site" evidence="1">
    <location>
        <position position="282"/>
    </location>
    <ligand>
        <name>Mg(2+)</name>
        <dbReference type="ChEBI" id="CHEBI:18420"/>
        <label>1</label>
    </ligand>
</feature>
<dbReference type="Gene3D" id="1.10.4080.10">
    <property type="entry name" value="ADP-ribosylation/Crystallin J1"/>
    <property type="match status" value="1"/>
</dbReference>
<dbReference type="SUPFAM" id="SSF101478">
    <property type="entry name" value="ADP-ribosylglycohydrolase"/>
    <property type="match status" value="1"/>
</dbReference>
<keyword evidence="1" id="KW-0479">Metal-binding</keyword>
<dbReference type="InterPro" id="IPR036705">
    <property type="entry name" value="Ribosyl_crysJ1_sf"/>
</dbReference>
<name>A0A7X6D8C1_9ENTE</name>
<proteinExistence type="predicted"/>
<feature type="binding site" evidence="1">
    <location>
        <position position="60"/>
    </location>
    <ligand>
        <name>Mg(2+)</name>
        <dbReference type="ChEBI" id="CHEBI:18420"/>
        <label>1</label>
    </ligand>
</feature>
<keyword evidence="2" id="KW-0378">Hydrolase</keyword>
<evidence type="ECO:0000256" key="1">
    <source>
        <dbReference type="PIRSR" id="PIRSR605502-1"/>
    </source>
</evidence>
<feature type="binding site" evidence="1">
    <location>
        <position position="62"/>
    </location>
    <ligand>
        <name>Mg(2+)</name>
        <dbReference type="ChEBI" id="CHEBI:18420"/>
        <label>1</label>
    </ligand>
</feature>
<dbReference type="EMBL" id="JAAVMB010000005">
    <property type="protein sequence ID" value="NKC67664.1"/>
    <property type="molecule type" value="Genomic_DNA"/>
</dbReference>
<gene>
    <name evidence="2" type="ORF">HED35_06155</name>
</gene>
<dbReference type="PANTHER" id="PTHR16222">
    <property type="entry name" value="ADP-RIBOSYLGLYCOHYDROLASE"/>
    <property type="match status" value="1"/>
</dbReference>
<dbReference type="AlphaFoldDB" id="A0A7X6D8C1"/>
<dbReference type="Proteomes" id="UP000521358">
    <property type="component" value="Unassembled WGS sequence"/>
</dbReference>
<dbReference type="InterPro" id="IPR050792">
    <property type="entry name" value="ADP-ribosylglycohydrolase"/>
</dbReference>
<dbReference type="GO" id="GO:0016787">
    <property type="term" value="F:hydrolase activity"/>
    <property type="evidence" value="ECO:0007669"/>
    <property type="project" value="UniProtKB-KW"/>
</dbReference>
<feature type="binding site" evidence="1">
    <location>
        <position position="283"/>
    </location>
    <ligand>
        <name>Mg(2+)</name>
        <dbReference type="ChEBI" id="CHEBI:18420"/>
        <label>1</label>
    </ligand>
</feature>
<comment type="caution">
    <text evidence="2">The sequence shown here is derived from an EMBL/GenBank/DDBJ whole genome shotgun (WGS) entry which is preliminary data.</text>
</comment>
<keyword evidence="1" id="KW-0460">Magnesium</keyword>
<dbReference type="InterPro" id="IPR005502">
    <property type="entry name" value="Ribosyl_crysJ1"/>
</dbReference>
<dbReference type="PANTHER" id="PTHR16222:SF12">
    <property type="entry name" value="ADP-RIBOSYLGLYCOHYDROLASE-RELATED"/>
    <property type="match status" value="1"/>
</dbReference>
<accession>A0A7X6D8C1</accession>
<reference evidence="2 3" key="1">
    <citation type="submission" date="2020-03" db="EMBL/GenBank/DDBJ databases">
        <title>Bacterial samples isolated from urine from healthy bovine heifers (Gyr breed).</title>
        <authorList>
            <person name="Giannattasio-Ferraz S."/>
            <person name="Maskeri L."/>
            <person name="Penido A."/>
            <person name="Barbosa-Stancioli E.F."/>
            <person name="Putonti C."/>
        </authorList>
    </citation>
    <scope>NUCLEOTIDE SEQUENCE [LARGE SCALE GENOMIC DNA]</scope>
    <source>
        <strain evidence="2 3">UFMG-H7</strain>
    </source>
</reference>
<evidence type="ECO:0000313" key="3">
    <source>
        <dbReference type="Proteomes" id="UP000521358"/>
    </source>
</evidence>
<feature type="binding site" evidence="1">
    <location>
        <position position="61"/>
    </location>
    <ligand>
        <name>Mg(2+)</name>
        <dbReference type="ChEBI" id="CHEBI:18420"/>
        <label>1</label>
    </ligand>
</feature>
<sequence>MNQNVWGVLVGGALGDAFGMPTECWTQEKIRTIFPNGVTELIASHPSDTFGRKMVAGSITDDTINVLMILKMIDKNQGQIRVEDYIAELVDWNNNSGVSEFVSGPSTLKALSQIEKGVPIEKTGISGTTNGASMKIAPIGIVMDYLQMEELVETVHQICLPTHNAKVAIQGASAVAAAISYVVRGGNSIGKIWDVAYEAIAVAKNYGFDFPSASLVFRMEQTQKILREESEETVILERLYNEIGSGMETLQTIPCSFAIVELAKGNPVKAAQLSAMIGWDTDTIGAISAAICGGMNPEIPENLVEIIEQANKLDFEELTRNVERYIR</sequence>
<feature type="binding site" evidence="1">
    <location>
        <position position="280"/>
    </location>
    <ligand>
        <name>Mg(2+)</name>
        <dbReference type="ChEBI" id="CHEBI:18420"/>
        <label>1</label>
    </ligand>
</feature>